<reference evidence="4 5" key="1">
    <citation type="submission" date="2021-03" db="EMBL/GenBank/DDBJ databases">
        <title>Genomic Encyclopedia of Type Strains, Phase IV (KMG-IV): sequencing the most valuable type-strain genomes for metagenomic binning, comparative biology and taxonomic classification.</title>
        <authorList>
            <person name="Goeker M."/>
        </authorList>
    </citation>
    <scope>NUCLEOTIDE SEQUENCE [LARGE SCALE GENOMIC DNA]</scope>
    <source>
        <strain evidence="4 5">DSM 27138</strain>
    </source>
</reference>
<dbReference type="PANTHER" id="PTHR43877">
    <property type="entry name" value="AMINOALKYLPHOSPHONATE N-ACETYLTRANSFERASE-RELATED-RELATED"/>
    <property type="match status" value="1"/>
</dbReference>
<evidence type="ECO:0000313" key="5">
    <source>
        <dbReference type="Proteomes" id="UP001519289"/>
    </source>
</evidence>
<dbReference type="EMBL" id="JAGGLG010000016">
    <property type="protein sequence ID" value="MBP2018690.1"/>
    <property type="molecule type" value="Genomic_DNA"/>
</dbReference>
<evidence type="ECO:0000256" key="1">
    <source>
        <dbReference type="ARBA" id="ARBA00022679"/>
    </source>
</evidence>
<proteinExistence type="predicted"/>
<dbReference type="InterPro" id="IPR016181">
    <property type="entry name" value="Acyl_CoA_acyltransferase"/>
</dbReference>
<protein>
    <submittedName>
        <fullName evidence="4">Acetyltransferase</fullName>
    </submittedName>
</protein>
<sequence>MAAAVQHEAVPFVSKSGRTVTLRPCTPDDAPFIAAMYQCLSRDTLYMRYCSCSPAITGESEAARLCSADPEHRAVVLALCGGEVVGIGELGRVEGETAEIALLVRDDCQGDGMGTALALHMIGVARVMGVARIQAYTLPDNHAVRRIASKLPYTVAYERSRGELLVTVDISRPVVMHS</sequence>
<evidence type="ECO:0000256" key="2">
    <source>
        <dbReference type="ARBA" id="ARBA00023315"/>
    </source>
</evidence>
<gene>
    <name evidence="4" type="ORF">J2Z79_002105</name>
</gene>
<keyword evidence="5" id="KW-1185">Reference proteome</keyword>
<name>A0ABS4JUT0_9FIRM</name>
<dbReference type="InterPro" id="IPR050832">
    <property type="entry name" value="Bact_Acetyltransf"/>
</dbReference>
<keyword evidence="1" id="KW-0808">Transferase</keyword>
<evidence type="ECO:0000313" key="4">
    <source>
        <dbReference type="EMBL" id="MBP2018690.1"/>
    </source>
</evidence>
<comment type="caution">
    <text evidence="4">The sequence shown here is derived from an EMBL/GenBank/DDBJ whole genome shotgun (WGS) entry which is preliminary data.</text>
</comment>
<dbReference type="PROSITE" id="PS51186">
    <property type="entry name" value="GNAT"/>
    <property type="match status" value="1"/>
</dbReference>
<evidence type="ECO:0000259" key="3">
    <source>
        <dbReference type="PROSITE" id="PS51186"/>
    </source>
</evidence>
<dbReference type="InterPro" id="IPR000182">
    <property type="entry name" value="GNAT_dom"/>
</dbReference>
<dbReference type="Pfam" id="PF13302">
    <property type="entry name" value="Acetyltransf_3"/>
    <property type="match status" value="1"/>
</dbReference>
<dbReference type="RefSeq" id="WP_209466818.1">
    <property type="nucleotide sequence ID" value="NZ_JAGGLG010000016.1"/>
</dbReference>
<dbReference type="Gene3D" id="3.40.630.30">
    <property type="match status" value="1"/>
</dbReference>
<dbReference type="Proteomes" id="UP001519289">
    <property type="component" value="Unassembled WGS sequence"/>
</dbReference>
<organism evidence="4 5">
    <name type="scientific">Symbiobacterium terraclitae</name>
    <dbReference type="NCBI Taxonomy" id="557451"/>
    <lineage>
        <taxon>Bacteria</taxon>
        <taxon>Bacillati</taxon>
        <taxon>Bacillota</taxon>
        <taxon>Clostridia</taxon>
        <taxon>Eubacteriales</taxon>
        <taxon>Symbiobacteriaceae</taxon>
        <taxon>Symbiobacterium</taxon>
    </lineage>
</organism>
<keyword evidence="2" id="KW-0012">Acyltransferase</keyword>
<feature type="domain" description="N-acetyltransferase" evidence="3">
    <location>
        <begin position="20"/>
        <end position="178"/>
    </location>
</feature>
<accession>A0ABS4JUT0</accession>
<dbReference type="SUPFAM" id="SSF55729">
    <property type="entry name" value="Acyl-CoA N-acyltransferases (Nat)"/>
    <property type="match status" value="1"/>
</dbReference>